<dbReference type="KEGG" id="cqi:110734253"/>
<evidence type="ECO:0000256" key="5">
    <source>
        <dbReference type="ARBA" id="ARBA00022989"/>
    </source>
</evidence>
<dbReference type="InterPro" id="IPR039859">
    <property type="entry name" value="PFA4/ZDH16/20/ERF2-like"/>
</dbReference>
<keyword evidence="3 8" id="KW-0808">Transferase</keyword>
<evidence type="ECO:0000256" key="1">
    <source>
        <dbReference type="ARBA" id="ARBA00004127"/>
    </source>
</evidence>
<evidence type="ECO:0000256" key="8">
    <source>
        <dbReference type="RuleBase" id="RU079119"/>
    </source>
</evidence>
<accession>A0A803LF10</accession>
<dbReference type="OrthoDB" id="9909019at2759"/>
<dbReference type="Gramene" id="AUR62011766-RA">
    <property type="protein sequence ID" value="AUR62011766-RA:cds"/>
    <property type="gene ID" value="AUR62011766"/>
</dbReference>
<organism evidence="11 12">
    <name type="scientific">Chenopodium quinoa</name>
    <name type="common">Quinoa</name>
    <dbReference type="NCBI Taxonomy" id="63459"/>
    <lineage>
        <taxon>Eukaryota</taxon>
        <taxon>Viridiplantae</taxon>
        <taxon>Streptophyta</taxon>
        <taxon>Embryophyta</taxon>
        <taxon>Tracheophyta</taxon>
        <taxon>Spermatophyta</taxon>
        <taxon>Magnoliopsida</taxon>
        <taxon>eudicotyledons</taxon>
        <taxon>Gunneridae</taxon>
        <taxon>Pentapetalae</taxon>
        <taxon>Caryophyllales</taxon>
        <taxon>Chenopodiaceae</taxon>
        <taxon>Chenopodioideae</taxon>
        <taxon>Atripliceae</taxon>
        <taxon>Chenopodium</taxon>
    </lineage>
</organism>
<sequence length="511" mass="58020">MYARRHGWQRPFHPLQMVGMAVYSFLVASFYCFLGFFLGNRIAEIVVISIYSSVALSVMVLFIRCTGTDPSSKNRHSNHKKKKVKKSKVKSLTKLNYGFILRQMVMRCFRRLERKILKTCIRRKYLLDPRIANGHVHLDPLLPFPLPPLVTKEDDDSVSPDLDPNDKDEDFSFCSLCNFHVKKHSKHCRTCNRCVEGFDHHCRWLNNCVGKRNYTTFILLMIFVLLMLTIEGGTAIAVFVRCFAYKKNMDQELARVFHTTKFPRGVLAAISAVLVLLTAYGSAALGQLFFFHVVLIRKGMRTYDYILAMRAEHRFSGLESLNDSEFSSDDSSEPASPKRIILSQFIGQKSNLSPEQLSVKIDPQSGTSIINQNQHFRASIDPWKLIQMSKEKALKAAEKAKEKQMVEHEQLNPLPFEVKKGPLEKPERDQNKTTPLVSIARHPGSPGRFSSPRRRISGSPATLSNTAAQPSQIYKSNFDLKLTGVSRELEGYISKQVLCSIVKDGAEASPR</sequence>
<dbReference type="Pfam" id="PF01529">
    <property type="entry name" value="DHHC"/>
    <property type="match status" value="1"/>
</dbReference>
<dbReference type="OMA" id="HVSINPW"/>
<dbReference type="PROSITE" id="PS50216">
    <property type="entry name" value="DHHC"/>
    <property type="match status" value="1"/>
</dbReference>
<evidence type="ECO:0000256" key="4">
    <source>
        <dbReference type="ARBA" id="ARBA00022692"/>
    </source>
</evidence>
<evidence type="ECO:0000259" key="10">
    <source>
        <dbReference type="Pfam" id="PF01529"/>
    </source>
</evidence>
<feature type="compositionally biased region" description="Basic and acidic residues" evidence="9">
    <location>
        <begin position="417"/>
        <end position="431"/>
    </location>
</feature>
<feature type="transmembrane region" description="Helical" evidence="8">
    <location>
        <begin position="217"/>
        <end position="244"/>
    </location>
</feature>
<keyword evidence="4 8" id="KW-0812">Transmembrane</keyword>
<dbReference type="AlphaFoldDB" id="A0A803LF10"/>
<dbReference type="RefSeq" id="XP_021770024.1">
    <property type="nucleotide sequence ID" value="XM_021914332.1"/>
</dbReference>
<keyword evidence="12" id="KW-1185">Reference proteome</keyword>
<evidence type="ECO:0000313" key="12">
    <source>
        <dbReference type="Proteomes" id="UP000596660"/>
    </source>
</evidence>
<feature type="domain" description="Palmitoyltransferase DHHC" evidence="10">
    <location>
        <begin position="170"/>
        <end position="306"/>
    </location>
</feature>
<comment type="similarity">
    <text evidence="2 8">Belongs to the DHHC palmitoyltransferase family.</text>
</comment>
<protein>
    <recommendedName>
        <fullName evidence="8">S-acyltransferase</fullName>
        <ecNumber evidence="8">2.3.1.225</ecNumber>
    </recommendedName>
    <alternativeName>
        <fullName evidence="8">Palmitoyltransferase</fullName>
    </alternativeName>
</protein>
<feature type="region of interest" description="Disordered" evidence="9">
    <location>
        <begin position="417"/>
        <end position="468"/>
    </location>
</feature>
<dbReference type="GO" id="GO:0006612">
    <property type="term" value="P:protein targeting to membrane"/>
    <property type="evidence" value="ECO:0007669"/>
    <property type="project" value="TreeGrafter"/>
</dbReference>
<dbReference type="GO" id="GO:0005783">
    <property type="term" value="C:endoplasmic reticulum"/>
    <property type="evidence" value="ECO:0007669"/>
    <property type="project" value="TreeGrafter"/>
</dbReference>
<keyword evidence="7 8" id="KW-0012">Acyltransferase</keyword>
<dbReference type="EnsemblPlants" id="AUR62011766-RA">
    <property type="protein sequence ID" value="AUR62011766-RA:cds"/>
    <property type="gene ID" value="AUR62011766"/>
</dbReference>
<evidence type="ECO:0000256" key="9">
    <source>
        <dbReference type="SAM" id="MobiDB-lite"/>
    </source>
</evidence>
<dbReference type="PANTHER" id="PTHR22883">
    <property type="entry name" value="ZINC FINGER DHHC DOMAIN CONTAINING PROTEIN"/>
    <property type="match status" value="1"/>
</dbReference>
<gene>
    <name evidence="11" type="primary">LOC110734253</name>
</gene>
<proteinExistence type="inferred from homology"/>
<feature type="transmembrane region" description="Helical" evidence="8">
    <location>
        <begin position="20"/>
        <end position="38"/>
    </location>
</feature>
<evidence type="ECO:0000256" key="6">
    <source>
        <dbReference type="ARBA" id="ARBA00023136"/>
    </source>
</evidence>
<dbReference type="GeneID" id="110734253"/>
<dbReference type="RefSeq" id="XP_021770026.1">
    <property type="nucleotide sequence ID" value="XM_021914334.1"/>
</dbReference>
<feature type="compositionally biased region" description="Low complexity" evidence="9">
    <location>
        <begin position="441"/>
        <end position="450"/>
    </location>
</feature>
<comment type="subcellular location">
    <subcellularLocation>
        <location evidence="1">Endomembrane system</location>
        <topology evidence="1">Multi-pass membrane protein</topology>
    </subcellularLocation>
</comment>
<dbReference type="Proteomes" id="UP000596660">
    <property type="component" value="Unplaced"/>
</dbReference>
<dbReference type="GO" id="GO:0019706">
    <property type="term" value="F:protein-cysteine S-palmitoyltransferase activity"/>
    <property type="evidence" value="ECO:0007669"/>
    <property type="project" value="UniProtKB-EC"/>
</dbReference>
<evidence type="ECO:0000256" key="7">
    <source>
        <dbReference type="ARBA" id="ARBA00023315"/>
    </source>
</evidence>
<dbReference type="PANTHER" id="PTHR22883:SF306">
    <property type="entry name" value="PROTEIN S-ACYLTRANSFERASE 18"/>
    <property type="match status" value="1"/>
</dbReference>
<reference evidence="11" key="1">
    <citation type="journal article" date="2017" name="Nature">
        <title>The genome of Chenopodium quinoa.</title>
        <authorList>
            <person name="Jarvis D.E."/>
            <person name="Ho Y.S."/>
            <person name="Lightfoot D.J."/>
            <person name="Schmoeckel S.M."/>
            <person name="Li B."/>
            <person name="Borm T.J.A."/>
            <person name="Ohyanagi H."/>
            <person name="Mineta K."/>
            <person name="Michell C.T."/>
            <person name="Saber N."/>
            <person name="Kharbatia N.M."/>
            <person name="Rupper R.R."/>
            <person name="Sharp A.R."/>
            <person name="Dally N."/>
            <person name="Boughton B.A."/>
            <person name="Woo Y.H."/>
            <person name="Gao G."/>
            <person name="Schijlen E.G.W.M."/>
            <person name="Guo X."/>
            <person name="Momin A.A."/>
            <person name="Negrao S."/>
            <person name="Al-Babili S."/>
            <person name="Gehring C."/>
            <person name="Roessner U."/>
            <person name="Jung C."/>
            <person name="Murphy K."/>
            <person name="Arold S.T."/>
            <person name="Gojobori T."/>
            <person name="van der Linden C.G."/>
            <person name="van Loo E.N."/>
            <person name="Jellen E.N."/>
            <person name="Maughan P.J."/>
            <person name="Tester M."/>
        </authorList>
    </citation>
    <scope>NUCLEOTIDE SEQUENCE [LARGE SCALE GENOMIC DNA]</scope>
    <source>
        <strain evidence="11">cv. PI 614886</strain>
    </source>
</reference>
<evidence type="ECO:0000256" key="2">
    <source>
        <dbReference type="ARBA" id="ARBA00008574"/>
    </source>
</evidence>
<keyword evidence="6 8" id="KW-0472">Membrane</keyword>
<evidence type="ECO:0000256" key="3">
    <source>
        <dbReference type="ARBA" id="ARBA00022679"/>
    </source>
</evidence>
<comment type="catalytic activity">
    <reaction evidence="8">
        <text>L-cysteinyl-[protein] + hexadecanoyl-CoA = S-hexadecanoyl-L-cysteinyl-[protein] + CoA</text>
        <dbReference type="Rhea" id="RHEA:36683"/>
        <dbReference type="Rhea" id="RHEA-COMP:10131"/>
        <dbReference type="Rhea" id="RHEA-COMP:11032"/>
        <dbReference type="ChEBI" id="CHEBI:29950"/>
        <dbReference type="ChEBI" id="CHEBI:57287"/>
        <dbReference type="ChEBI" id="CHEBI:57379"/>
        <dbReference type="ChEBI" id="CHEBI:74151"/>
        <dbReference type="EC" id="2.3.1.225"/>
    </reaction>
</comment>
<dbReference type="EC" id="2.3.1.225" evidence="8"/>
<keyword evidence="5 8" id="KW-1133">Transmembrane helix</keyword>
<comment type="domain">
    <text evidence="8">The DHHC domain is required for palmitoyltransferase activity.</text>
</comment>
<evidence type="ECO:0000313" key="11">
    <source>
        <dbReference type="EnsemblPlants" id="AUR62011766-RA:cds"/>
    </source>
</evidence>
<feature type="transmembrane region" description="Helical" evidence="8">
    <location>
        <begin position="45"/>
        <end position="63"/>
    </location>
</feature>
<dbReference type="InterPro" id="IPR001594">
    <property type="entry name" value="Palmitoyltrfase_DHHC"/>
</dbReference>
<dbReference type="GO" id="GO:0005794">
    <property type="term" value="C:Golgi apparatus"/>
    <property type="evidence" value="ECO:0007669"/>
    <property type="project" value="TreeGrafter"/>
</dbReference>
<reference evidence="11" key="2">
    <citation type="submission" date="2021-03" db="UniProtKB">
        <authorList>
            <consortium name="EnsemblPlants"/>
        </authorList>
    </citation>
    <scope>IDENTIFICATION</scope>
</reference>
<feature type="transmembrane region" description="Helical" evidence="8">
    <location>
        <begin position="265"/>
        <end position="291"/>
    </location>
</feature>
<name>A0A803LF10_CHEQI</name>